<dbReference type="PANTHER" id="PTHR37951:SF1">
    <property type="entry name" value="TYPE VI SECRETION SYSTEM COMPONENT TSSA1"/>
    <property type="match status" value="1"/>
</dbReference>
<feature type="domain" description="ImpA N-terminal" evidence="2">
    <location>
        <begin position="8"/>
        <end position="129"/>
    </location>
</feature>
<reference evidence="3 4" key="1">
    <citation type="journal article" date="2020" name="Front. Microbiol.">
        <title>Genetic Organization of the aprX-lipA2 Operon Affects the Proteolytic Potential of Pseudomonas Species in Milk.</title>
        <authorList>
            <person name="Maier C."/>
            <person name="Huptas C."/>
            <person name="von Neubeck M."/>
            <person name="Scherer S."/>
            <person name="Wenning M."/>
            <person name="Lucking G."/>
        </authorList>
    </citation>
    <scope>NUCLEOTIDE SEQUENCE [LARGE SCALE GENOMIC DNA]</scope>
    <source>
        <strain evidence="3 4">G4779</strain>
    </source>
</reference>
<feature type="compositionally biased region" description="Basic and acidic residues" evidence="1">
    <location>
        <begin position="245"/>
        <end position="256"/>
    </location>
</feature>
<organism evidence="3 4">
    <name type="scientific">Pseudomonas gessardii</name>
    <dbReference type="NCBI Taxonomy" id="78544"/>
    <lineage>
        <taxon>Bacteria</taxon>
        <taxon>Pseudomonadati</taxon>
        <taxon>Pseudomonadota</taxon>
        <taxon>Gammaproteobacteria</taxon>
        <taxon>Pseudomonadales</taxon>
        <taxon>Pseudomonadaceae</taxon>
        <taxon>Pseudomonas</taxon>
    </lineage>
</organism>
<dbReference type="InterPro" id="IPR017740">
    <property type="entry name" value="TssA-like"/>
</dbReference>
<gene>
    <name evidence="3" type="primary">tssA</name>
    <name evidence="3" type="ORF">HBO33_03165</name>
</gene>
<dbReference type="InterPro" id="IPR010657">
    <property type="entry name" value="ImpA_N"/>
</dbReference>
<evidence type="ECO:0000313" key="4">
    <source>
        <dbReference type="Proteomes" id="UP000542111"/>
    </source>
</evidence>
<name>A0A7Y1ML23_9PSED</name>
<feature type="region of interest" description="Disordered" evidence="1">
    <location>
        <begin position="245"/>
        <end position="271"/>
    </location>
</feature>
<evidence type="ECO:0000313" key="3">
    <source>
        <dbReference type="EMBL" id="NNA94152.1"/>
    </source>
</evidence>
<evidence type="ECO:0000256" key="1">
    <source>
        <dbReference type="SAM" id="MobiDB-lite"/>
    </source>
</evidence>
<dbReference type="NCBIfam" id="TIGR03363">
    <property type="entry name" value="VI_chp_8"/>
    <property type="match status" value="1"/>
</dbReference>
<dbReference type="Pfam" id="PF06812">
    <property type="entry name" value="ImpA_N"/>
    <property type="match status" value="1"/>
</dbReference>
<dbReference type="Proteomes" id="UP000542111">
    <property type="component" value="Unassembled WGS sequence"/>
</dbReference>
<accession>A0A7Y1ML23</accession>
<proteinExistence type="predicted"/>
<sequence length="339" mass="36557">MDVPLLLAAVCATSPCGEDLEYDADFLQLERAAQGQPERSMGDAILPAEPPEWRSIQQQSLDLLQRSKDLRITHFLLQSSLALQGVGGLASALTLISELLQQYWAELHPRLDADDDNDPTVRINALAGLTCDTNIRLLRESVLTRSRAFGPVSLRGALNASGLQGFPGESLGAEQLAGAFLDSDPEQLQATHAALVEARAACETIEKYVSEQVGSAQGVDLGPLKQLLKQALQIFSQFAAQSGDSREPEVVSDDSHASVGHAGAPAAPRNTGEIASRDEVLRELDRILAYYTRHEPSSPLPVLLNRAKNLVHADFAAIVRNLIPDGMSQFENLRGPDGE</sequence>
<dbReference type="RefSeq" id="WP_169897410.1">
    <property type="nucleotide sequence ID" value="NZ_JAAQYP010000004.1"/>
</dbReference>
<evidence type="ECO:0000259" key="2">
    <source>
        <dbReference type="Pfam" id="PF06812"/>
    </source>
</evidence>
<dbReference type="EMBL" id="JAAQYP010000004">
    <property type="protein sequence ID" value="NNA94152.1"/>
    <property type="molecule type" value="Genomic_DNA"/>
</dbReference>
<dbReference type="AlphaFoldDB" id="A0A7Y1ML23"/>
<protein>
    <submittedName>
        <fullName evidence="3">Type VI secretion system protein TssA</fullName>
    </submittedName>
</protein>
<comment type="caution">
    <text evidence="3">The sequence shown here is derived from an EMBL/GenBank/DDBJ whole genome shotgun (WGS) entry which is preliminary data.</text>
</comment>
<dbReference type="PANTHER" id="PTHR37951">
    <property type="entry name" value="CYTOPLASMIC PROTEIN-RELATED"/>
    <property type="match status" value="1"/>
</dbReference>